<dbReference type="InterPro" id="IPR029058">
    <property type="entry name" value="AB_hydrolase_fold"/>
</dbReference>
<name>A0AAJ0DBN5_9PEZI</name>
<sequence length="297" mass="32430">MTANLTQGSLQVREGSLSWRYAAVDDGEDGTRPVLLFMHAGVTDQTLWDGQVEYLVDKGWSCLTFDLLGFGRSHASEEYLRSNPRPPFNMIEHVDILRKAVLPKDSTIIPIGLSIGASLALGYTVSRQEVVSGAVLVSGGIGGFDHPNTEAEDRIFKLAEALIADGDVQGAANLQVRIWGDGPLQEPGRMTEPLAEQMLKWNIEICARECSKTGGLALDTVEPEKPAGKLLNTIDVPVAVAYGSLDETYTVAAMKHVGETAKSTQVKEFAAAHMVNMEMPDEFNKWLGKWLQSHYLD</sequence>
<dbReference type="PANTHER" id="PTHR43798">
    <property type="entry name" value="MONOACYLGLYCEROL LIPASE"/>
    <property type="match status" value="1"/>
</dbReference>
<dbReference type="Proteomes" id="UP001271007">
    <property type="component" value="Unassembled WGS sequence"/>
</dbReference>
<evidence type="ECO:0000313" key="3">
    <source>
        <dbReference type="Proteomes" id="UP001271007"/>
    </source>
</evidence>
<dbReference type="InterPro" id="IPR050266">
    <property type="entry name" value="AB_hydrolase_sf"/>
</dbReference>
<evidence type="ECO:0000313" key="2">
    <source>
        <dbReference type="EMBL" id="KAK3050973.1"/>
    </source>
</evidence>
<gene>
    <name evidence="2" type="ORF">LTR09_007722</name>
</gene>
<dbReference type="Pfam" id="PF00561">
    <property type="entry name" value="Abhydrolase_1"/>
    <property type="match status" value="1"/>
</dbReference>
<evidence type="ECO:0000259" key="1">
    <source>
        <dbReference type="Pfam" id="PF00561"/>
    </source>
</evidence>
<dbReference type="InterPro" id="IPR000073">
    <property type="entry name" value="AB_hydrolase_1"/>
</dbReference>
<dbReference type="Gene3D" id="3.40.50.1820">
    <property type="entry name" value="alpha/beta hydrolase"/>
    <property type="match status" value="1"/>
</dbReference>
<dbReference type="EMBL" id="JAWDJX010000028">
    <property type="protein sequence ID" value="KAK3050973.1"/>
    <property type="molecule type" value="Genomic_DNA"/>
</dbReference>
<dbReference type="SUPFAM" id="SSF53474">
    <property type="entry name" value="alpha/beta-Hydrolases"/>
    <property type="match status" value="1"/>
</dbReference>
<feature type="domain" description="AB hydrolase-1" evidence="1">
    <location>
        <begin position="33"/>
        <end position="278"/>
    </location>
</feature>
<keyword evidence="3" id="KW-1185">Reference proteome</keyword>
<comment type="caution">
    <text evidence="2">The sequence shown here is derived from an EMBL/GenBank/DDBJ whole genome shotgun (WGS) entry which is preliminary data.</text>
</comment>
<dbReference type="AlphaFoldDB" id="A0AAJ0DBN5"/>
<accession>A0AAJ0DBN5</accession>
<organism evidence="2 3">
    <name type="scientific">Extremus antarcticus</name>
    <dbReference type="NCBI Taxonomy" id="702011"/>
    <lineage>
        <taxon>Eukaryota</taxon>
        <taxon>Fungi</taxon>
        <taxon>Dikarya</taxon>
        <taxon>Ascomycota</taxon>
        <taxon>Pezizomycotina</taxon>
        <taxon>Dothideomycetes</taxon>
        <taxon>Dothideomycetidae</taxon>
        <taxon>Mycosphaerellales</taxon>
        <taxon>Extremaceae</taxon>
        <taxon>Extremus</taxon>
    </lineage>
</organism>
<reference evidence="2" key="1">
    <citation type="submission" date="2023-04" db="EMBL/GenBank/DDBJ databases">
        <title>Black Yeasts Isolated from many extreme environments.</title>
        <authorList>
            <person name="Coleine C."/>
            <person name="Stajich J.E."/>
            <person name="Selbmann L."/>
        </authorList>
    </citation>
    <scope>NUCLEOTIDE SEQUENCE</scope>
    <source>
        <strain evidence="2">CCFEE 5312</strain>
    </source>
</reference>
<protein>
    <recommendedName>
        <fullName evidence="1">AB hydrolase-1 domain-containing protein</fullName>
    </recommendedName>
</protein>
<proteinExistence type="predicted"/>